<dbReference type="EMBL" id="PTJC01000005">
    <property type="protein sequence ID" value="PPK88624.1"/>
    <property type="molecule type" value="Genomic_DNA"/>
</dbReference>
<dbReference type="InterPro" id="IPR016181">
    <property type="entry name" value="Acyl_CoA_acyltransferase"/>
</dbReference>
<dbReference type="GO" id="GO:0005737">
    <property type="term" value="C:cytoplasm"/>
    <property type="evidence" value="ECO:0007669"/>
    <property type="project" value="UniProtKB-SubCell"/>
</dbReference>
<protein>
    <recommendedName>
        <fullName evidence="4">Leucyl/phenylalanyl-tRNA--protein transferase</fullName>
        <ecNumber evidence="4">2.3.2.6</ecNumber>
    </recommendedName>
    <alternativeName>
        <fullName evidence="4">L/F-transferase</fullName>
    </alternativeName>
    <alternativeName>
        <fullName evidence="4">Leucyltransferase</fullName>
    </alternativeName>
    <alternativeName>
        <fullName evidence="4">Phenyalanyltransferase</fullName>
    </alternativeName>
</protein>
<reference evidence="5 6" key="1">
    <citation type="submission" date="2018-02" db="EMBL/GenBank/DDBJ databases">
        <title>Genomic Encyclopedia of Archaeal and Bacterial Type Strains, Phase II (KMG-II): from individual species to whole genera.</title>
        <authorList>
            <person name="Goeker M."/>
        </authorList>
    </citation>
    <scope>NUCLEOTIDE SEQUENCE [LARGE SCALE GENOMIC DNA]</scope>
    <source>
        <strain evidence="5 6">DSM 29526</strain>
    </source>
</reference>
<dbReference type="EC" id="2.3.2.6" evidence="4"/>
<keyword evidence="1 4" id="KW-0963">Cytoplasm</keyword>
<evidence type="ECO:0000256" key="2">
    <source>
        <dbReference type="ARBA" id="ARBA00022679"/>
    </source>
</evidence>
<sequence length="232" mass="26716">MPLYRLDPRFPELFPDPQRTNGDGPACFGGDLSPERLFNAYRLGFFPWFAEGEPILWWHPDPRCVLYPDKLRVSKSMRPYFNQEKYHVTYDQRFREVMESCRGLYRPGQWGSWITDELIEGYVGLHQLGIAHSVEVYEGSDLVGGLYGLSLGKVFFGESMFFTRPNASKFGFISLVRRLSDHGYRLIDCQQETNHLLSLGAESIPRSTFLEHLTEIDAGNTERGKWSIGNGY</sequence>
<dbReference type="AlphaFoldDB" id="A0A2S6IAU2"/>
<dbReference type="HAMAP" id="MF_00688">
    <property type="entry name" value="Leu_Phe_trans"/>
    <property type="match status" value="1"/>
</dbReference>
<dbReference type="OrthoDB" id="9790282at2"/>
<keyword evidence="2 4" id="KW-0808">Transferase</keyword>
<evidence type="ECO:0000313" key="6">
    <source>
        <dbReference type="Proteomes" id="UP000237662"/>
    </source>
</evidence>
<dbReference type="GO" id="GO:0030163">
    <property type="term" value="P:protein catabolic process"/>
    <property type="evidence" value="ECO:0007669"/>
    <property type="project" value="UniProtKB-UniRule"/>
</dbReference>
<evidence type="ECO:0000313" key="5">
    <source>
        <dbReference type="EMBL" id="PPK88624.1"/>
    </source>
</evidence>
<comment type="function">
    <text evidence="4">Functions in the N-end rule pathway of protein degradation where it conjugates Leu, Phe and, less efficiently, Met from aminoacyl-tRNAs to the N-termini of proteins containing an N-terminal arginine or lysine.</text>
</comment>
<dbReference type="InterPro" id="IPR042221">
    <property type="entry name" value="Leu/Phe-tRNA_Trfase_N"/>
</dbReference>
<comment type="subcellular location">
    <subcellularLocation>
        <location evidence="4">Cytoplasm</location>
    </subcellularLocation>
</comment>
<dbReference type="SUPFAM" id="SSF55729">
    <property type="entry name" value="Acyl-CoA N-acyltransferases (Nat)"/>
    <property type="match status" value="1"/>
</dbReference>
<organism evidence="5 6">
    <name type="scientific">Neolewinella xylanilytica</name>
    <dbReference type="NCBI Taxonomy" id="1514080"/>
    <lineage>
        <taxon>Bacteria</taxon>
        <taxon>Pseudomonadati</taxon>
        <taxon>Bacteroidota</taxon>
        <taxon>Saprospiria</taxon>
        <taxon>Saprospirales</taxon>
        <taxon>Lewinellaceae</taxon>
        <taxon>Neolewinella</taxon>
    </lineage>
</organism>
<dbReference type="Gene3D" id="3.30.70.3550">
    <property type="entry name" value="Leucyl/phenylalanyl-tRNA-protein transferase, N-terminal domain"/>
    <property type="match status" value="1"/>
</dbReference>
<dbReference type="InterPro" id="IPR042203">
    <property type="entry name" value="Leu/Phe-tRNA_Trfase_C"/>
</dbReference>
<accession>A0A2S6IAU2</accession>
<keyword evidence="6" id="KW-1185">Reference proteome</keyword>
<dbReference type="Proteomes" id="UP000237662">
    <property type="component" value="Unassembled WGS sequence"/>
</dbReference>
<comment type="catalytic activity">
    <reaction evidence="4">
        <text>N-terminal L-lysyl-[protein] + L-leucyl-tRNA(Leu) = N-terminal L-leucyl-L-lysyl-[protein] + tRNA(Leu) + H(+)</text>
        <dbReference type="Rhea" id="RHEA:12340"/>
        <dbReference type="Rhea" id="RHEA-COMP:9613"/>
        <dbReference type="Rhea" id="RHEA-COMP:9622"/>
        <dbReference type="Rhea" id="RHEA-COMP:12670"/>
        <dbReference type="Rhea" id="RHEA-COMP:12671"/>
        <dbReference type="ChEBI" id="CHEBI:15378"/>
        <dbReference type="ChEBI" id="CHEBI:65249"/>
        <dbReference type="ChEBI" id="CHEBI:78442"/>
        <dbReference type="ChEBI" id="CHEBI:78494"/>
        <dbReference type="ChEBI" id="CHEBI:133043"/>
        <dbReference type="EC" id="2.3.2.6"/>
    </reaction>
</comment>
<comment type="caution">
    <text evidence="5">The sequence shown here is derived from an EMBL/GenBank/DDBJ whole genome shotgun (WGS) entry which is preliminary data.</text>
</comment>
<keyword evidence="3 4" id="KW-0012">Acyltransferase</keyword>
<name>A0A2S6IAU2_9BACT</name>
<dbReference type="Pfam" id="PF03588">
    <property type="entry name" value="Leu_Phe_trans"/>
    <property type="match status" value="1"/>
</dbReference>
<dbReference type="GO" id="GO:0008914">
    <property type="term" value="F:leucyl-tRNA--protein transferase activity"/>
    <property type="evidence" value="ECO:0007669"/>
    <property type="project" value="UniProtKB-UniRule"/>
</dbReference>
<dbReference type="Gene3D" id="3.40.630.70">
    <property type="entry name" value="Leucyl/phenylalanyl-tRNA-protein transferase, C-terminal domain"/>
    <property type="match status" value="1"/>
</dbReference>
<gene>
    <name evidence="4" type="primary">aat</name>
    <name evidence="5" type="ORF">CLV84_1593</name>
</gene>
<dbReference type="PANTHER" id="PTHR30098:SF2">
    <property type="entry name" value="LEUCYL_PHENYLALANYL-TRNA--PROTEIN TRANSFERASE"/>
    <property type="match status" value="1"/>
</dbReference>
<evidence type="ECO:0000256" key="3">
    <source>
        <dbReference type="ARBA" id="ARBA00023315"/>
    </source>
</evidence>
<comment type="similarity">
    <text evidence="4">Belongs to the L/F-transferase family.</text>
</comment>
<evidence type="ECO:0000256" key="1">
    <source>
        <dbReference type="ARBA" id="ARBA00022490"/>
    </source>
</evidence>
<comment type="catalytic activity">
    <reaction evidence="4">
        <text>N-terminal L-arginyl-[protein] + L-leucyl-tRNA(Leu) = N-terminal L-leucyl-L-arginyl-[protein] + tRNA(Leu) + H(+)</text>
        <dbReference type="Rhea" id="RHEA:50416"/>
        <dbReference type="Rhea" id="RHEA-COMP:9613"/>
        <dbReference type="Rhea" id="RHEA-COMP:9622"/>
        <dbReference type="Rhea" id="RHEA-COMP:12672"/>
        <dbReference type="Rhea" id="RHEA-COMP:12673"/>
        <dbReference type="ChEBI" id="CHEBI:15378"/>
        <dbReference type="ChEBI" id="CHEBI:64719"/>
        <dbReference type="ChEBI" id="CHEBI:78442"/>
        <dbReference type="ChEBI" id="CHEBI:78494"/>
        <dbReference type="ChEBI" id="CHEBI:133044"/>
        <dbReference type="EC" id="2.3.2.6"/>
    </reaction>
</comment>
<dbReference type="InterPro" id="IPR004616">
    <property type="entry name" value="Leu/Phe-tRNA_Trfase"/>
</dbReference>
<dbReference type="NCBIfam" id="TIGR00667">
    <property type="entry name" value="aat"/>
    <property type="match status" value="1"/>
</dbReference>
<comment type="catalytic activity">
    <reaction evidence="4">
        <text>L-phenylalanyl-tRNA(Phe) + an N-terminal L-alpha-aminoacyl-[protein] = an N-terminal L-phenylalanyl-L-alpha-aminoacyl-[protein] + tRNA(Phe)</text>
        <dbReference type="Rhea" id="RHEA:43632"/>
        <dbReference type="Rhea" id="RHEA-COMP:9668"/>
        <dbReference type="Rhea" id="RHEA-COMP:9699"/>
        <dbReference type="Rhea" id="RHEA-COMP:10636"/>
        <dbReference type="Rhea" id="RHEA-COMP:10637"/>
        <dbReference type="ChEBI" id="CHEBI:78442"/>
        <dbReference type="ChEBI" id="CHEBI:78531"/>
        <dbReference type="ChEBI" id="CHEBI:78597"/>
        <dbReference type="ChEBI" id="CHEBI:83561"/>
        <dbReference type="EC" id="2.3.2.6"/>
    </reaction>
</comment>
<evidence type="ECO:0000256" key="4">
    <source>
        <dbReference type="HAMAP-Rule" id="MF_00688"/>
    </source>
</evidence>
<proteinExistence type="inferred from homology"/>
<dbReference type="RefSeq" id="WP_104419162.1">
    <property type="nucleotide sequence ID" value="NZ_PTJC01000005.1"/>
</dbReference>
<dbReference type="PANTHER" id="PTHR30098">
    <property type="entry name" value="LEUCYL/PHENYLALANYL-TRNA--PROTEIN TRANSFERASE"/>
    <property type="match status" value="1"/>
</dbReference>